<accession>A0A1J5RJ18</accession>
<sequence>MSPSPGRPKMGEAPHGGVARSAGVSIMSPSPGRPKMGEAPHGGVARSAGGWHE</sequence>
<feature type="region of interest" description="Disordered" evidence="1">
    <location>
        <begin position="1"/>
        <end position="53"/>
    </location>
</feature>
<reference evidence="2" key="1">
    <citation type="submission" date="2016-10" db="EMBL/GenBank/DDBJ databases">
        <title>Sequence of Gallionella enrichment culture.</title>
        <authorList>
            <person name="Poehlein A."/>
            <person name="Muehling M."/>
            <person name="Daniel R."/>
        </authorList>
    </citation>
    <scope>NUCLEOTIDE SEQUENCE</scope>
</reference>
<protein>
    <submittedName>
        <fullName evidence="2">Uncharacterized protein</fullName>
    </submittedName>
</protein>
<comment type="caution">
    <text evidence="2">The sequence shown here is derived from an EMBL/GenBank/DDBJ whole genome shotgun (WGS) entry which is preliminary data.</text>
</comment>
<dbReference type="AlphaFoldDB" id="A0A1J5RJ18"/>
<evidence type="ECO:0000256" key="1">
    <source>
        <dbReference type="SAM" id="MobiDB-lite"/>
    </source>
</evidence>
<evidence type="ECO:0000313" key="2">
    <source>
        <dbReference type="EMBL" id="OIQ95753.1"/>
    </source>
</evidence>
<gene>
    <name evidence="2" type="ORF">GALL_222120</name>
</gene>
<name>A0A1J5RJ18_9ZZZZ</name>
<organism evidence="2">
    <name type="scientific">mine drainage metagenome</name>
    <dbReference type="NCBI Taxonomy" id="410659"/>
    <lineage>
        <taxon>unclassified sequences</taxon>
        <taxon>metagenomes</taxon>
        <taxon>ecological metagenomes</taxon>
    </lineage>
</organism>
<dbReference type="EMBL" id="MLJW01000160">
    <property type="protein sequence ID" value="OIQ95753.1"/>
    <property type="molecule type" value="Genomic_DNA"/>
</dbReference>
<proteinExistence type="predicted"/>